<organism evidence="11 13">
    <name type="scientific">Sutcliffiella horikoshii</name>
    <dbReference type="NCBI Taxonomy" id="79883"/>
    <lineage>
        <taxon>Bacteria</taxon>
        <taxon>Bacillati</taxon>
        <taxon>Bacillota</taxon>
        <taxon>Bacilli</taxon>
        <taxon>Bacillales</taxon>
        <taxon>Bacillaceae</taxon>
        <taxon>Sutcliffiella</taxon>
    </lineage>
</organism>
<dbReference type="InterPro" id="IPR008254">
    <property type="entry name" value="Flavodoxin/NO_synth"/>
</dbReference>
<dbReference type="Proteomes" id="UP000323393">
    <property type="component" value="Unassembled WGS sequence"/>
</dbReference>
<accession>A0A1Y0CK52</accession>
<dbReference type="PANTHER" id="PTHR42809">
    <property type="entry name" value="FLAVODOXIN 2"/>
    <property type="match status" value="1"/>
</dbReference>
<evidence type="ECO:0000256" key="8">
    <source>
        <dbReference type="RuleBase" id="RU367037"/>
    </source>
</evidence>
<dbReference type="InterPro" id="IPR029039">
    <property type="entry name" value="Flavoprotein-like_sf"/>
</dbReference>
<evidence type="ECO:0000313" key="12">
    <source>
        <dbReference type="Proteomes" id="UP000195573"/>
    </source>
</evidence>
<name>A0A1Y0CK52_9BACI</name>
<evidence type="ECO:0000256" key="3">
    <source>
        <dbReference type="ARBA" id="ARBA00005267"/>
    </source>
</evidence>
<comment type="function">
    <text evidence="2 8">Low-potential electron donor to a number of redox enzymes.</text>
</comment>
<dbReference type="NCBIfam" id="TIGR01753">
    <property type="entry name" value="flav_short"/>
    <property type="match status" value="1"/>
</dbReference>
<dbReference type="GO" id="GO:0009055">
    <property type="term" value="F:electron transfer activity"/>
    <property type="evidence" value="ECO:0007669"/>
    <property type="project" value="UniProtKB-UniRule"/>
</dbReference>
<dbReference type="Proteomes" id="UP000195573">
    <property type="component" value="Chromosome"/>
</dbReference>
<dbReference type="RefSeq" id="WP_088017362.1">
    <property type="nucleotide sequence ID" value="NZ_CP020880.1"/>
</dbReference>
<evidence type="ECO:0000313" key="10">
    <source>
        <dbReference type="EMBL" id="ART75444.1"/>
    </source>
</evidence>
<evidence type="ECO:0000256" key="7">
    <source>
        <dbReference type="ARBA" id="ARBA00022982"/>
    </source>
</evidence>
<dbReference type="Pfam" id="PF00258">
    <property type="entry name" value="Flavodoxin_1"/>
    <property type="match status" value="1"/>
</dbReference>
<dbReference type="KEGG" id="bhk:B4U37_05025"/>
<dbReference type="InterPro" id="IPR010087">
    <property type="entry name" value="Flav_short"/>
</dbReference>
<evidence type="ECO:0000313" key="13">
    <source>
        <dbReference type="Proteomes" id="UP000323393"/>
    </source>
</evidence>
<dbReference type="EMBL" id="VTEU01000012">
    <property type="protein sequence ID" value="TYS55441.1"/>
    <property type="molecule type" value="Genomic_DNA"/>
</dbReference>
<evidence type="ECO:0000256" key="5">
    <source>
        <dbReference type="ARBA" id="ARBA00022630"/>
    </source>
</evidence>
<sequence length="156" mass="17547">MRIFIGYVSMSGNTEDIANILQDELLAKGCEVVLECLDTVDVEEITTYNGIFIGSYTWGDGDLPYEAEDFYEELNGLKLNSIPAACFGSGDHAYPKFCAAVDTFSQKLKSCGANVYNKTLKVESSPETEEQEMECRQFAHTFYSWIKKMEGNIHYV</sequence>
<keyword evidence="5 8" id="KW-0285">Flavoprotein</keyword>
<dbReference type="SUPFAM" id="SSF52218">
    <property type="entry name" value="Flavoproteins"/>
    <property type="match status" value="1"/>
</dbReference>
<dbReference type="GeneID" id="96737791"/>
<dbReference type="GO" id="GO:0010181">
    <property type="term" value="F:FMN binding"/>
    <property type="evidence" value="ECO:0007669"/>
    <property type="project" value="UniProtKB-UniRule"/>
</dbReference>
<evidence type="ECO:0000256" key="2">
    <source>
        <dbReference type="ARBA" id="ARBA00003297"/>
    </source>
</evidence>
<reference evidence="11 13" key="2">
    <citation type="submission" date="2019-08" db="EMBL/GenBank/DDBJ databases">
        <title>Bacillus genomes from the desert of Cuatro Cienegas, Coahuila.</title>
        <authorList>
            <person name="Olmedo-Alvarez G."/>
        </authorList>
    </citation>
    <scope>NUCLEOTIDE SEQUENCE [LARGE SCALE GENOMIC DNA]</scope>
    <source>
        <strain evidence="11 13">CH88_3T</strain>
    </source>
</reference>
<dbReference type="EMBL" id="CP020880">
    <property type="protein sequence ID" value="ART75444.1"/>
    <property type="molecule type" value="Genomic_DNA"/>
</dbReference>
<proteinExistence type="inferred from homology"/>
<keyword evidence="6 8" id="KW-0288">FMN</keyword>
<gene>
    <name evidence="10" type="ORF">B4U37_05025</name>
    <name evidence="11" type="ORF">FZC74_18975</name>
</gene>
<dbReference type="PANTHER" id="PTHR42809:SF1">
    <property type="entry name" value="FLAVODOXIN 1"/>
    <property type="match status" value="1"/>
</dbReference>
<comment type="similarity">
    <text evidence="3 8">Belongs to the flavodoxin family.</text>
</comment>
<protein>
    <recommendedName>
        <fullName evidence="8">Flavodoxin</fullName>
    </recommendedName>
</protein>
<keyword evidence="7 8" id="KW-0249">Electron transport</keyword>
<dbReference type="Gene3D" id="3.40.50.360">
    <property type="match status" value="1"/>
</dbReference>
<evidence type="ECO:0000313" key="11">
    <source>
        <dbReference type="EMBL" id="TYS55441.1"/>
    </source>
</evidence>
<evidence type="ECO:0000256" key="1">
    <source>
        <dbReference type="ARBA" id="ARBA00001917"/>
    </source>
</evidence>
<evidence type="ECO:0000259" key="9">
    <source>
        <dbReference type="PROSITE" id="PS50902"/>
    </source>
</evidence>
<keyword evidence="4 8" id="KW-0813">Transport</keyword>
<evidence type="ECO:0000256" key="4">
    <source>
        <dbReference type="ARBA" id="ARBA00022448"/>
    </source>
</evidence>
<feature type="domain" description="Flavodoxin-like" evidence="9">
    <location>
        <begin position="3"/>
        <end position="143"/>
    </location>
</feature>
<keyword evidence="12" id="KW-1185">Reference proteome</keyword>
<comment type="cofactor">
    <cofactor evidence="1 8">
        <name>FMN</name>
        <dbReference type="ChEBI" id="CHEBI:58210"/>
    </cofactor>
</comment>
<reference evidence="10 12" key="1">
    <citation type="submission" date="2017-04" db="EMBL/GenBank/DDBJ databases">
        <title>Complete Genome Sequence of the Bacillus horikoshii 20a strain from Cuatro Cienegas, Coahuila, Mexico.</title>
        <authorList>
            <person name="Zarza E."/>
            <person name="Alcaraz L.D."/>
            <person name="Aguilar-Salinas B."/>
            <person name="Islas A."/>
            <person name="Olmedo-Alvarez G."/>
        </authorList>
    </citation>
    <scope>NUCLEOTIDE SEQUENCE [LARGE SCALE GENOMIC DNA]</scope>
    <source>
        <strain evidence="10 12">20a</strain>
    </source>
</reference>
<dbReference type="AlphaFoldDB" id="A0A1Y0CK52"/>
<evidence type="ECO:0000256" key="6">
    <source>
        <dbReference type="ARBA" id="ARBA00022643"/>
    </source>
</evidence>
<dbReference type="GO" id="GO:0016651">
    <property type="term" value="F:oxidoreductase activity, acting on NAD(P)H"/>
    <property type="evidence" value="ECO:0007669"/>
    <property type="project" value="UniProtKB-ARBA"/>
</dbReference>
<dbReference type="PROSITE" id="PS50902">
    <property type="entry name" value="FLAVODOXIN_LIKE"/>
    <property type="match status" value="1"/>
</dbReference>
<dbReference type="InterPro" id="IPR050619">
    <property type="entry name" value="Flavodoxin"/>
</dbReference>
<dbReference type="NCBIfam" id="NF005216">
    <property type="entry name" value="PRK06703.1"/>
    <property type="match status" value="1"/>
</dbReference>